<keyword evidence="2" id="KW-1003">Cell membrane</keyword>
<feature type="transmembrane region" description="Helical" evidence="7">
    <location>
        <begin position="58"/>
        <end position="78"/>
    </location>
</feature>
<feature type="transmembrane region" description="Helical" evidence="7">
    <location>
        <begin position="85"/>
        <end position="105"/>
    </location>
</feature>
<dbReference type="Proteomes" id="UP000623461">
    <property type="component" value="Unassembled WGS sequence"/>
</dbReference>
<protein>
    <submittedName>
        <fullName evidence="8">Branched-chain amino acid ABC transporter permease</fullName>
    </submittedName>
</protein>
<comment type="caution">
    <text evidence="8">The sequence shown here is derived from an EMBL/GenBank/DDBJ whole genome shotgun (WGS) entry which is preliminary data.</text>
</comment>
<proteinExistence type="predicted"/>
<feature type="transmembrane region" description="Helical" evidence="7">
    <location>
        <begin position="196"/>
        <end position="213"/>
    </location>
</feature>
<name>A0ABQ2I518_9MICO</name>
<dbReference type="EMBL" id="BMNZ01000005">
    <property type="protein sequence ID" value="GGM98508.1"/>
    <property type="molecule type" value="Genomic_DNA"/>
</dbReference>
<keyword evidence="4 7" id="KW-1133">Transmembrane helix</keyword>
<keyword evidence="3 7" id="KW-0812">Transmembrane</keyword>
<dbReference type="RefSeq" id="WP_052358614.1">
    <property type="nucleotide sequence ID" value="NZ_BMNZ01000005.1"/>
</dbReference>
<organism evidence="8 9">
    <name type="scientific">Terrabacter tumescens</name>
    <dbReference type="NCBI Taxonomy" id="60443"/>
    <lineage>
        <taxon>Bacteria</taxon>
        <taxon>Bacillati</taxon>
        <taxon>Actinomycetota</taxon>
        <taxon>Actinomycetes</taxon>
        <taxon>Micrococcales</taxon>
        <taxon>Intrasporangiaceae</taxon>
        <taxon>Terrabacter</taxon>
    </lineage>
</organism>
<dbReference type="PANTHER" id="PTHR30482:SF10">
    <property type="entry name" value="HIGH-AFFINITY BRANCHED-CHAIN AMINO ACID TRANSPORT PROTEIN BRAE"/>
    <property type="match status" value="1"/>
</dbReference>
<keyword evidence="9" id="KW-1185">Reference proteome</keyword>
<feature type="transmembrane region" description="Helical" evidence="7">
    <location>
        <begin position="158"/>
        <end position="176"/>
    </location>
</feature>
<evidence type="ECO:0000256" key="1">
    <source>
        <dbReference type="ARBA" id="ARBA00004651"/>
    </source>
</evidence>
<evidence type="ECO:0000256" key="6">
    <source>
        <dbReference type="SAM" id="MobiDB-lite"/>
    </source>
</evidence>
<dbReference type="PANTHER" id="PTHR30482">
    <property type="entry name" value="HIGH-AFFINITY BRANCHED-CHAIN AMINO ACID TRANSPORT SYSTEM PERMEASE"/>
    <property type="match status" value="1"/>
</dbReference>
<comment type="subcellular location">
    <subcellularLocation>
        <location evidence="1">Cell membrane</location>
        <topology evidence="1">Multi-pass membrane protein</topology>
    </subcellularLocation>
</comment>
<gene>
    <name evidence="8" type="ORF">GCM10009721_26780</name>
</gene>
<dbReference type="CDD" id="cd06581">
    <property type="entry name" value="TM_PBP1_LivM_like"/>
    <property type="match status" value="1"/>
</dbReference>
<evidence type="ECO:0000313" key="8">
    <source>
        <dbReference type="EMBL" id="GGM98508.1"/>
    </source>
</evidence>
<dbReference type="InterPro" id="IPR001851">
    <property type="entry name" value="ABC_transp_permease"/>
</dbReference>
<sequence length="367" mass="38255">MSELKTPATGLTVGGRDLGRRRGRSGSSARLATMWTLIGPALLVYLGTVVASQIGGPVAVQGAYALVSLVAAVGLQIFTGTSGVLSFGHIAFTAVGAWAYGLLTIDPTLKKALLPDLFSFLADVHAPWPVALAVATTVGGFLAFAVAPFLMRLNGLQAGIATFGLLMVVGQVLTYWSSIGPRSGQAMVGVPADLPLERLVLVAIGVIIVSWVYQHARTARLLRATREDLTAAPGSGINVTIHRVIAFTISGAVCGLGGGLWAATNRVVQSSHFGVGMTFTIIAILVLGGTRSLWGAVLGTLVWSALDSLLVYLQGGVTLGDYVVSIPEGARPIILGATLIVALMVRPDGLTGGRELTWPVQRWRRRG</sequence>
<evidence type="ECO:0000256" key="5">
    <source>
        <dbReference type="ARBA" id="ARBA00023136"/>
    </source>
</evidence>
<evidence type="ECO:0000256" key="3">
    <source>
        <dbReference type="ARBA" id="ARBA00022692"/>
    </source>
</evidence>
<keyword evidence="5 7" id="KW-0472">Membrane</keyword>
<reference evidence="9" key="1">
    <citation type="journal article" date="2019" name="Int. J. Syst. Evol. Microbiol.">
        <title>The Global Catalogue of Microorganisms (GCM) 10K type strain sequencing project: providing services to taxonomists for standard genome sequencing and annotation.</title>
        <authorList>
            <consortium name="The Broad Institute Genomics Platform"/>
            <consortium name="The Broad Institute Genome Sequencing Center for Infectious Disease"/>
            <person name="Wu L."/>
            <person name="Ma J."/>
        </authorList>
    </citation>
    <scope>NUCLEOTIDE SEQUENCE [LARGE SCALE GENOMIC DNA]</scope>
    <source>
        <strain evidence="9">JCM 1365</strain>
    </source>
</reference>
<accession>A0ABQ2I518</accession>
<feature type="transmembrane region" description="Helical" evidence="7">
    <location>
        <begin position="125"/>
        <end position="151"/>
    </location>
</feature>
<dbReference type="InterPro" id="IPR043428">
    <property type="entry name" value="LivM-like"/>
</dbReference>
<feature type="transmembrane region" description="Helical" evidence="7">
    <location>
        <begin position="244"/>
        <end position="264"/>
    </location>
</feature>
<feature type="transmembrane region" description="Helical" evidence="7">
    <location>
        <begin position="270"/>
        <end position="287"/>
    </location>
</feature>
<evidence type="ECO:0000256" key="4">
    <source>
        <dbReference type="ARBA" id="ARBA00022989"/>
    </source>
</evidence>
<feature type="region of interest" description="Disordered" evidence="6">
    <location>
        <begin position="1"/>
        <end position="24"/>
    </location>
</feature>
<dbReference type="Pfam" id="PF02653">
    <property type="entry name" value="BPD_transp_2"/>
    <property type="match status" value="1"/>
</dbReference>
<feature type="transmembrane region" description="Helical" evidence="7">
    <location>
        <begin position="31"/>
        <end position="52"/>
    </location>
</feature>
<evidence type="ECO:0000256" key="2">
    <source>
        <dbReference type="ARBA" id="ARBA00022475"/>
    </source>
</evidence>
<evidence type="ECO:0000313" key="9">
    <source>
        <dbReference type="Proteomes" id="UP000623461"/>
    </source>
</evidence>
<evidence type="ECO:0000256" key="7">
    <source>
        <dbReference type="SAM" id="Phobius"/>
    </source>
</evidence>